<sequence>MPRQSCALFFAFLLLFPFPAIAQIIPDSSLGAESSRTVTDTINNLPSDRITGGATRGVNLFHSLREFNIRQGRGAYFENPSGITNIFTRVTGGNPSNILGTLGVLGNSNLFLINPKGIVFGPNARLDLRGSFIGSTGSGVLFDNGFEFSATDANTVPLLAINIPVGLIFRDNPGTIVNSSQAIGPTPTLPPLPVEIPVSNKLGLAVDPGQTLALIGGDIQLQGGNLTAYTGQILLGSVKSPGLVQFEPTALGLNLSYDNIQNFGNIEMNGASINTSGLGGGKIDIRGGNVTVSSSGIYSLTLGNIDGRGIDINAHNLRVDKGGQILTSTLGDGNGSNMNIRATDSVEMIGLGIGGYQRFYSQYILSGTLNPFDPQIVINSGTLGSGTSGEVNIDTGRLLLRDGVVGGTATLGAGNGGNLTVRANTFEIVSSAINNGTTKKSTGSGGNINIDAQRLIIRDAGGLVSISRSDGASGNITIKTTESVELSGGISGSAAQTRIGTNSFDGNGKSGDITIDTKRLSVSDGASISLSTGAVVGQVVFSRNGGLGGNLTVRASESIEVSGVSGVLRNVGFGASALATQTSSSGRGGDIHLSTPMLALRNGGIISAASLGAVDAGNITIDADRIELKGAGSNGRFASRIEASAGSFSLIVNPNATGNAGSLNLNVNRLSIRDGATVSVQSLGRGRAGNINVVANSIALDNKASIDGTTESGGGGNINIRSQDIQLRRGSRITTDAGISDGGNIRINSDILATLPNENNDITANARTAMGGQVTVNVPNVFGFTTVTREQARSSLGLTDSGFAALQVNPTSLLPTSDIAAISQQAGPALQGAVTFSTTGVNPAQGLVELEQNIVDPSTLIAANPCIEGAENEFTVTGKGGVPPSPNDALSSAAVPFPWVEPALGGSQQVEGERVSLEVRPTEIIPAQGWVMDDRGEVTLLAYNSRGGASLRSPKSTGVCVPR</sequence>
<organism evidence="3 4">
    <name type="scientific">Microcoleus asticus IPMA8</name>
    <dbReference type="NCBI Taxonomy" id="2563858"/>
    <lineage>
        <taxon>Bacteria</taxon>
        <taxon>Bacillati</taxon>
        <taxon>Cyanobacteriota</taxon>
        <taxon>Cyanophyceae</taxon>
        <taxon>Oscillatoriophycideae</taxon>
        <taxon>Oscillatoriales</taxon>
        <taxon>Microcoleaceae</taxon>
        <taxon>Microcoleus</taxon>
        <taxon>Microcoleus asticus</taxon>
    </lineage>
</organism>
<keyword evidence="4" id="KW-1185">Reference proteome</keyword>
<dbReference type="EMBL" id="SRRZ01000072">
    <property type="protein sequence ID" value="NQE36050.1"/>
    <property type="molecule type" value="Genomic_DNA"/>
</dbReference>
<feature type="chain" id="PRO_5045303364" description="Filamentous haemagglutinin FhaB/tRNA nuclease CdiA-like TPS domain-containing protein" evidence="1">
    <location>
        <begin position="23"/>
        <end position="963"/>
    </location>
</feature>
<feature type="domain" description="Filamentous haemagglutinin FhaB/tRNA nuclease CdiA-like TPS" evidence="2">
    <location>
        <begin position="32"/>
        <end position="143"/>
    </location>
</feature>
<reference evidence="3 4" key="1">
    <citation type="journal article" date="2020" name="Sci. Rep.">
        <title>A novel cyanobacterial geosmin producer, revising GeoA distribution and dispersion patterns in Bacteria.</title>
        <authorList>
            <person name="Churro C."/>
            <person name="Semedo-Aguiar A.P."/>
            <person name="Silva A.D."/>
            <person name="Pereira-Leal J.B."/>
            <person name="Leite R.B."/>
        </authorList>
    </citation>
    <scope>NUCLEOTIDE SEQUENCE [LARGE SCALE GENOMIC DNA]</scope>
    <source>
        <strain evidence="3 4">IPMA8</strain>
    </source>
</reference>
<name>A0ABX2D302_9CYAN</name>
<dbReference type="Proteomes" id="UP000702425">
    <property type="component" value="Unassembled WGS sequence"/>
</dbReference>
<dbReference type="Gene3D" id="2.160.20.10">
    <property type="entry name" value="Single-stranded right-handed beta-helix, Pectin lyase-like"/>
    <property type="match status" value="2"/>
</dbReference>
<accession>A0ABX2D302</accession>
<dbReference type="RefSeq" id="WP_172189896.1">
    <property type="nucleotide sequence ID" value="NZ_CAWPPK010000288.1"/>
</dbReference>
<keyword evidence="1" id="KW-0732">Signal</keyword>
<evidence type="ECO:0000259" key="2">
    <source>
        <dbReference type="SMART" id="SM00912"/>
    </source>
</evidence>
<evidence type="ECO:0000313" key="3">
    <source>
        <dbReference type="EMBL" id="NQE36050.1"/>
    </source>
</evidence>
<dbReference type="Pfam" id="PF05860">
    <property type="entry name" value="TPS"/>
    <property type="match status" value="1"/>
</dbReference>
<dbReference type="SUPFAM" id="SSF51126">
    <property type="entry name" value="Pectin lyase-like"/>
    <property type="match status" value="3"/>
</dbReference>
<dbReference type="InterPro" id="IPR011050">
    <property type="entry name" value="Pectin_lyase_fold/virulence"/>
</dbReference>
<dbReference type="SMART" id="SM00912">
    <property type="entry name" value="Haemagg_act"/>
    <property type="match status" value="1"/>
</dbReference>
<evidence type="ECO:0000256" key="1">
    <source>
        <dbReference type="SAM" id="SignalP"/>
    </source>
</evidence>
<dbReference type="InterPro" id="IPR012334">
    <property type="entry name" value="Pectin_lyas_fold"/>
</dbReference>
<dbReference type="NCBIfam" id="TIGR01901">
    <property type="entry name" value="adhes_NPXG"/>
    <property type="match status" value="1"/>
</dbReference>
<protein>
    <recommendedName>
        <fullName evidence="2">Filamentous haemagglutinin FhaB/tRNA nuclease CdiA-like TPS domain-containing protein</fullName>
    </recommendedName>
</protein>
<evidence type="ECO:0000313" key="4">
    <source>
        <dbReference type="Proteomes" id="UP000702425"/>
    </source>
</evidence>
<gene>
    <name evidence="3" type="ORF">E5S67_03812</name>
</gene>
<proteinExistence type="predicted"/>
<dbReference type="InterPro" id="IPR008638">
    <property type="entry name" value="FhaB/CdiA-like_TPS"/>
</dbReference>
<comment type="caution">
    <text evidence="3">The sequence shown here is derived from an EMBL/GenBank/DDBJ whole genome shotgun (WGS) entry which is preliminary data.</text>
</comment>
<feature type="signal peptide" evidence="1">
    <location>
        <begin position="1"/>
        <end position="22"/>
    </location>
</feature>